<name>A0A023G068_AMBTT</name>
<dbReference type="EMBL" id="GBBM01007902">
    <property type="protein sequence ID" value="JAC27516.1"/>
    <property type="molecule type" value="mRNA"/>
</dbReference>
<feature type="chain" id="PRO_5001517849" evidence="1">
    <location>
        <begin position="20"/>
        <end position="91"/>
    </location>
</feature>
<evidence type="ECO:0000313" key="2">
    <source>
        <dbReference type="EMBL" id="JAC27516.1"/>
    </source>
</evidence>
<organism evidence="2">
    <name type="scientific">Amblyomma triste</name>
    <name type="common">Neotropical tick</name>
    <dbReference type="NCBI Taxonomy" id="251400"/>
    <lineage>
        <taxon>Eukaryota</taxon>
        <taxon>Metazoa</taxon>
        <taxon>Ecdysozoa</taxon>
        <taxon>Arthropoda</taxon>
        <taxon>Chelicerata</taxon>
        <taxon>Arachnida</taxon>
        <taxon>Acari</taxon>
        <taxon>Parasitiformes</taxon>
        <taxon>Ixodida</taxon>
        <taxon>Ixodoidea</taxon>
        <taxon>Ixodidae</taxon>
        <taxon>Amblyomminae</taxon>
        <taxon>Amblyomma</taxon>
    </lineage>
</organism>
<sequence length="91" mass="10181">MNLVLLFTLLLHQGLLVKAPHSFKSPRYHLQNRCLQPCNPRLFGADCKSGCFCFAEVNRPHLGTCFDGRFRRLPGYRPYPALPGGAVLLPG</sequence>
<reference evidence="2" key="1">
    <citation type="submission" date="2014-03" db="EMBL/GenBank/DDBJ databases">
        <title>The sialotranscriptome of Amblyomma triste, Amblyomma parvum and Amblyomma cajennense ticks, uncovered by 454-based RNA-seq.</title>
        <authorList>
            <person name="Garcia G.R."/>
            <person name="Gardinassi L.G."/>
            <person name="Ribeiro J.M."/>
            <person name="Anatriello E."/>
            <person name="Ferreira B.R."/>
            <person name="Moreira H.N."/>
            <person name="Mafra C."/>
            <person name="Olegario M.M."/>
            <person name="Szabo P.J."/>
            <person name="Miranda-Santos I.K."/>
            <person name="Maruyama S.R."/>
        </authorList>
    </citation>
    <scope>NUCLEOTIDE SEQUENCE</scope>
    <source>
        <strain evidence="2">Mato Grasso do Sul</strain>
        <tissue evidence="2">Salivary glands</tissue>
    </source>
</reference>
<keyword evidence="1" id="KW-0732">Signal</keyword>
<accession>A0A023G068</accession>
<evidence type="ECO:0000256" key="1">
    <source>
        <dbReference type="SAM" id="SignalP"/>
    </source>
</evidence>
<feature type="signal peptide" evidence="1">
    <location>
        <begin position="1"/>
        <end position="19"/>
    </location>
</feature>
<protein>
    <submittedName>
        <fullName evidence="2">Putative secreted protein</fullName>
    </submittedName>
</protein>
<proteinExistence type="evidence at transcript level"/>
<dbReference type="AlphaFoldDB" id="A0A023G068"/>